<comment type="caution">
    <text evidence="11">The sequence shown here is derived from an EMBL/GenBank/DDBJ whole genome shotgun (WGS) entry which is preliminary data.</text>
</comment>
<feature type="compositionally biased region" description="Basic and acidic residues" evidence="9">
    <location>
        <begin position="1"/>
        <end position="18"/>
    </location>
</feature>
<dbReference type="GO" id="GO:0043093">
    <property type="term" value="P:FtsZ-dependent cytokinesis"/>
    <property type="evidence" value="ECO:0007669"/>
    <property type="project" value="UniProtKB-UniRule"/>
</dbReference>
<dbReference type="HAMAP" id="MF_00912">
    <property type="entry name" value="DivIB"/>
    <property type="match status" value="1"/>
</dbReference>
<dbReference type="GO" id="GO:0005886">
    <property type="term" value="C:plasma membrane"/>
    <property type="evidence" value="ECO:0007669"/>
    <property type="project" value="UniProtKB-SubCell"/>
</dbReference>
<feature type="region of interest" description="Disordered" evidence="9">
    <location>
        <begin position="94"/>
        <end position="114"/>
    </location>
</feature>
<evidence type="ECO:0000256" key="6">
    <source>
        <dbReference type="ARBA" id="ARBA00023136"/>
    </source>
</evidence>
<sequence>MGHKDEQLISDENEKLVEVQEMEETEDQEVESESFSEEQSDIERADEHSHVEGDEESSSEDEETDAEPIALEDLDPDEASEFFRNWKEKFKEHQQIQEEEIKQAEDQTETEVTPVSKRSFFPFGRKKAGEKSKKTEARIPKDALLKSIPLYLAGLLIILSSAYLISPFGKLKDIQVKGNEHISEELVKEYSNIHEKDYVLSVLLNRKSYTKNIVNRSNLIKDVSVQFQLPNRFLLELEEYKELGFITENNQFYSILSSGEVSEVPTEEENMPLNATMVHTTDRELLKKMALQLAEIDENIRANILTIDLTPTKATKDLLTLTMADGNVVLVPVSELDIKLPYYPKIARQLILPSMIDMEVGVYSYAL</sequence>
<comment type="subcellular location">
    <subcellularLocation>
        <location evidence="8">Cell membrane</location>
        <topology evidence="8">Single-pass type II membrane protein</topology>
    </subcellularLocation>
    <subcellularLocation>
        <location evidence="1">Membrane</location>
    </subcellularLocation>
    <text evidence="8">Localizes to the division septum.</text>
</comment>
<feature type="transmembrane region" description="Helical" evidence="8">
    <location>
        <begin position="143"/>
        <end position="165"/>
    </location>
</feature>
<evidence type="ECO:0000256" key="4">
    <source>
        <dbReference type="ARBA" id="ARBA00022692"/>
    </source>
</evidence>
<dbReference type="EMBL" id="RSDO01000001">
    <property type="protein sequence ID" value="RRR55468.1"/>
    <property type="molecule type" value="Genomic_DNA"/>
</dbReference>
<proteinExistence type="inferred from homology"/>
<comment type="function">
    <text evidence="8">Cell division protein that may be involved in stabilizing or promoting the assembly of the division complex.</text>
</comment>
<keyword evidence="3 8" id="KW-0132">Cell division</keyword>
<evidence type="ECO:0000259" key="10">
    <source>
        <dbReference type="PROSITE" id="PS51779"/>
    </source>
</evidence>
<comment type="similarity">
    <text evidence="8">Belongs to the FtsQ/DivIB family. DivIB subfamily.</text>
</comment>
<keyword evidence="4 8" id="KW-0812">Transmembrane</keyword>
<evidence type="ECO:0000313" key="12">
    <source>
        <dbReference type="Proteomes" id="UP000274117"/>
    </source>
</evidence>
<dbReference type="PANTHER" id="PTHR37820:SF1">
    <property type="entry name" value="CELL DIVISION PROTEIN FTSQ"/>
    <property type="match status" value="1"/>
</dbReference>
<feature type="region of interest" description="Disordered" evidence="9">
    <location>
        <begin position="1"/>
        <end position="77"/>
    </location>
</feature>
<keyword evidence="6 8" id="KW-0472">Membrane</keyword>
<feature type="compositionally biased region" description="Acidic residues" evidence="9">
    <location>
        <begin position="20"/>
        <end position="40"/>
    </location>
</feature>
<feature type="compositionally biased region" description="Basic and acidic residues" evidence="9">
    <location>
        <begin position="41"/>
        <end position="52"/>
    </location>
</feature>
<evidence type="ECO:0000256" key="9">
    <source>
        <dbReference type="SAM" id="MobiDB-lite"/>
    </source>
</evidence>
<accession>A0A3R8RGR9</accession>
<dbReference type="Pfam" id="PF03799">
    <property type="entry name" value="FtsQ_DivIB_C"/>
    <property type="match status" value="1"/>
</dbReference>
<dbReference type="Pfam" id="PF08478">
    <property type="entry name" value="POTRA_1"/>
    <property type="match status" value="1"/>
</dbReference>
<reference evidence="11 12" key="2">
    <citation type="submission" date="2018-12" db="EMBL/GenBank/DDBJ databases">
        <title>Whole-genome sequences of fifteen clinical Streptococcus suis strains isolated from pigs between 2006 and 2018.</title>
        <authorList>
            <person name="Stevens M.J.A."/>
            <person name="Cernela N."/>
            <person name="Spoerry Serrano N."/>
            <person name="Schmitt S."/>
            <person name="Schrenzel J."/>
            <person name="Stephan R."/>
        </authorList>
    </citation>
    <scope>NUCLEOTIDE SEQUENCE [LARGE SCALE GENOMIC DNA]</scope>
    <source>
        <strain evidence="11 12">PP422</strain>
    </source>
</reference>
<evidence type="ECO:0000256" key="2">
    <source>
        <dbReference type="ARBA" id="ARBA00022475"/>
    </source>
</evidence>
<dbReference type="InterPro" id="IPR034746">
    <property type="entry name" value="POTRA"/>
</dbReference>
<feature type="compositionally biased region" description="Basic and acidic residues" evidence="9">
    <location>
        <begin position="94"/>
        <end position="105"/>
    </location>
</feature>
<dbReference type="Proteomes" id="UP000274117">
    <property type="component" value="Unassembled WGS sequence"/>
</dbReference>
<keyword evidence="5 8" id="KW-1133">Transmembrane helix</keyword>
<feature type="compositionally biased region" description="Acidic residues" evidence="9">
    <location>
        <begin position="53"/>
        <end position="77"/>
    </location>
</feature>
<dbReference type="PROSITE" id="PS51779">
    <property type="entry name" value="POTRA"/>
    <property type="match status" value="1"/>
</dbReference>
<evidence type="ECO:0000256" key="3">
    <source>
        <dbReference type="ARBA" id="ARBA00022618"/>
    </source>
</evidence>
<feature type="domain" description="POTRA" evidence="10">
    <location>
        <begin position="169"/>
        <end position="240"/>
    </location>
</feature>
<dbReference type="RefSeq" id="WP_105110207.1">
    <property type="nucleotide sequence ID" value="NZ_POIG01000054.1"/>
</dbReference>
<evidence type="ECO:0000256" key="8">
    <source>
        <dbReference type="HAMAP-Rule" id="MF_00912"/>
    </source>
</evidence>
<dbReference type="InterPro" id="IPR013685">
    <property type="entry name" value="POTRA_FtsQ_type"/>
</dbReference>
<evidence type="ECO:0000256" key="7">
    <source>
        <dbReference type="ARBA" id="ARBA00023306"/>
    </source>
</evidence>
<evidence type="ECO:0000256" key="1">
    <source>
        <dbReference type="ARBA" id="ARBA00004370"/>
    </source>
</evidence>
<dbReference type="GO" id="GO:0032153">
    <property type="term" value="C:cell division site"/>
    <property type="evidence" value="ECO:0007669"/>
    <property type="project" value="UniProtKB-UniRule"/>
</dbReference>
<dbReference type="InterPro" id="IPR026580">
    <property type="entry name" value="DivIB"/>
</dbReference>
<reference evidence="11 12" key="1">
    <citation type="submission" date="2018-11" db="EMBL/GenBank/DDBJ databases">
        <authorList>
            <person name="Stevens M.J."/>
            <person name="Cernela N."/>
            <person name="Spoerry Serrano N."/>
            <person name="Schmitt S."/>
            <person name="Schrenzel J."/>
            <person name="Stephan R."/>
        </authorList>
    </citation>
    <scope>NUCLEOTIDE SEQUENCE [LARGE SCALE GENOMIC DNA]</scope>
    <source>
        <strain evidence="11 12">PP422</strain>
    </source>
</reference>
<keyword evidence="7 8" id="KW-0131">Cell cycle</keyword>
<evidence type="ECO:0000256" key="5">
    <source>
        <dbReference type="ARBA" id="ARBA00022989"/>
    </source>
</evidence>
<gene>
    <name evidence="8" type="primary">divIB</name>
    <name evidence="11" type="ORF">EI998_00090</name>
</gene>
<protein>
    <recommendedName>
        <fullName evidence="8">Cell division protein DivIB</fullName>
    </recommendedName>
</protein>
<dbReference type="Gene3D" id="3.40.50.10960">
    <property type="match status" value="1"/>
</dbReference>
<organism evidence="11 12">
    <name type="scientific">Streptococcus suis</name>
    <dbReference type="NCBI Taxonomy" id="1307"/>
    <lineage>
        <taxon>Bacteria</taxon>
        <taxon>Bacillati</taxon>
        <taxon>Bacillota</taxon>
        <taxon>Bacilli</taxon>
        <taxon>Lactobacillales</taxon>
        <taxon>Streptococcaceae</taxon>
        <taxon>Streptococcus</taxon>
    </lineage>
</organism>
<dbReference type="InterPro" id="IPR050487">
    <property type="entry name" value="FtsQ_DivIB"/>
</dbReference>
<dbReference type="AlphaFoldDB" id="A0A3R8RGR9"/>
<evidence type="ECO:0000313" key="11">
    <source>
        <dbReference type="EMBL" id="RRR55468.1"/>
    </source>
</evidence>
<dbReference type="PANTHER" id="PTHR37820">
    <property type="entry name" value="CELL DIVISION PROTEIN DIVIB"/>
    <property type="match status" value="1"/>
</dbReference>
<keyword evidence="2 8" id="KW-1003">Cell membrane</keyword>
<dbReference type="InterPro" id="IPR005548">
    <property type="entry name" value="Cell_div_FtsQ/DivIB_C"/>
</dbReference>
<name>A0A3R8RGR9_STRSU</name>